<feature type="compositionally biased region" description="Basic and acidic residues" evidence="1">
    <location>
        <begin position="88"/>
        <end position="97"/>
    </location>
</feature>
<evidence type="ECO:0000313" key="3">
    <source>
        <dbReference type="Proteomes" id="UP001460270"/>
    </source>
</evidence>
<proteinExistence type="predicted"/>
<reference evidence="3" key="1">
    <citation type="submission" date="2024-04" db="EMBL/GenBank/DDBJ databases">
        <title>Salinicola lusitanus LLJ914,a marine bacterium isolated from the Okinawa Trough.</title>
        <authorList>
            <person name="Li J."/>
        </authorList>
    </citation>
    <scope>NUCLEOTIDE SEQUENCE [LARGE SCALE GENOMIC DNA]</scope>
</reference>
<dbReference type="AlphaFoldDB" id="A0AAW0MWX9"/>
<dbReference type="Proteomes" id="UP001460270">
    <property type="component" value="Unassembled WGS sequence"/>
</dbReference>
<comment type="caution">
    <text evidence="2">The sequence shown here is derived from an EMBL/GenBank/DDBJ whole genome shotgun (WGS) entry which is preliminary data.</text>
</comment>
<evidence type="ECO:0000256" key="1">
    <source>
        <dbReference type="SAM" id="MobiDB-lite"/>
    </source>
</evidence>
<gene>
    <name evidence="2" type="ORF">WMY93_028343</name>
</gene>
<sequence length="106" mass="11333">MEKAKQDAFDHARLQVIQDGYKSAFECINQGLSADEAGDKAELWICTRGAGVTSSGPSACLRTGTSARAESGSPPGDAEEDAGNAQQHHYEAGHFRDQLGQPRSRK</sequence>
<name>A0AAW0MWX9_9GOBI</name>
<protein>
    <submittedName>
        <fullName evidence="2">Uncharacterized protein</fullName>
    </submittedName>
</protein>
<accession>A0AAW0MWX9</accession>
<organism evidence="2 3">
    <name type="scientific">Mugilogobius chulae</name>
    <name type="common">yellowstripe goby</name>
    <dbReference type="NCBI Taxonomy" id="88201"/>
    <lineage>
        <taxon>Eukaryota</taxon>
        <taxon>Metazoa</taxon>
        <taxon>Chordata</taxon>
        <taxon>Craniata</taxon>
        <taxon>Vertebrata</taxon>
        <taxon>Euteleostomi</taxon>
        <taxon>Actinopterygii</taxon>
        <taxon>Neopterygii</taxon>
        <taxon>Teleostei</taxon>
        <taxon>Neoteleostei</taxon>
        <taxon>Acanthomorphata</taxon>
        <taxon>Gobiaria</taxon>
        <taxon>Gobiiformes</taxon>
        <taxon>Gobioidei</taxon>
        <taxon>Gobiidae</taxon>
        <taxon>Gobionellinae</taxon>
        <taxon>Mugilogobius</taxon>
    </lineage>
</organism>
<feature type="compositionally biased region" description="Polar residues" evidence="1">
    <location>
        <begin position="52"/>
        <end position="68"/>
    </location>
</feature>
<evidence type="ECO:0000313" key="2">
    <source>
        <dbReference type="EMBL" id="KAK7882169.1"/>
    </source>
</evidence>
<dbReference type="EMBL" id="JBBPFD010000021">
    <property type="protein sequence ID" value="KAK7882169.1"/>
    <property type="molecule type" value="Genomic_DNA"/>
</dbReference>
<feature type="region of interest" description="Disordered" evidence="1">
    <location>
        <begin position="52"/>
        <end position="106"/>
    </location>
</feature>
<dbReference type="Gene3D" id="1.20.58.80">
    <property type="entry name" value="Phosphotransferase system, lactose/cellobiose-type IIA subunit"/>
    <property type="match status" value="1"/>
</dbReference>
<keyword evidence="3" id="KW-1185">Reference proteome</keyword>